<feature type="domain" description="L,D-TPase catalytic" evidence="9">
    <location>
        <begin position="9"/>
        <end position="117"/>
    </location>
</feature>
<evidence type="ECO:0000313" key="10">
    <source>
        <dbReference type="EMBL" id="MPL93164.1"/>
    </source>
</evidence>
<evidence type="ECO:0000256" key="8">
    <source>
        <dbReference type="ARBA" id="ARBA00023316"/>
    </source>
</evidence>
<dbReference type="InterPro" id="IPR002477">
    <property type="entry name" value="Peptidoglycan-bd-like"/>
</dbReference>
<dbReference type="GO" id="GO:0005576">
    <property type="term" value="C:extracellular region"/>
    <property type="evidence" value="ECO:0007669"/>
    <property type="project" value="TreeGrafter"/>
</dbReference>
<accession>A0A644VP24</accession>
<dbReference type="PANTHER" id="PTHR30582">
    <property type="entry name" value="L,D-TRANSPEPTIDASE"/>
    <property type="match status" value="1"/>
</dbReference>
<reference evidence="10" key="1">
    <citation type="submission" date="2019-08" db="EMBL/GenBank/DDBJ databases">
        <authorList>
            <person name="Kucharzyk K."/>
            <person name="Murdoch R.W."/>
            <person name="Higgins S."/>
            <person name="Loffler F."/>
        </authorList>
    </citation>
    <scope>NUCLEOTIDE SEQUENCE</scope>
</reference>
<comment type="pathway">
    <text evidence="1">Cell wall biogenesis; peptidoglycan biosynthesis.</text>
</comment>
<dbReference type="UniPathway" id="UPA00219"/>
<dbReference type="PANTHER" id="PTHR30582:SF24">
    <property type="entry name" value="L,D-TRANSPEPTIDASE ERFK_SRFK-RELATED"/>
    <property type="match status" value="1"/>
</dbReference>
<dbReference type="GO" id="GO:0008360">
    <property type="term" value="P:regulation of cell shape"/>
    <property type="evidence" value="ECO:0007669"/>
    <property type="project" value="UniProtKB-KW"/>
</dbReference>
<keyword evidence="3" id="KW-0328">Glycosyltransferase</keyword>
<dbReference type="Gene3D" id="1.10.101.10">
    <property type="entry name" value="PGBD-like superfamily/PGBD"/>
    <property type="match status" value="1"/>
</dbReference>
<dbReference type="SUPFAM" id="SSF47090">
    <property type="entry name" value="PGBD-like"/>
    <property type="match status" value="1"/>
</dbReference>
<organism evidence="10">
    <name type="scientific">bioreactor metagenome</name>
    <dbReference type="NCBI Taxonomy" id="1076179"/>
    <lineage>
        <taxon>unclassified sequences</taxon>
        <taxon>metagenomes</taxon>
        <taxon>ecological metagenomes</taxon>
    </lineage>
</organism>
<keyword evidence="4" id="KW-0808">Transferase</keyword>
<keyword evidence="8" id="KW-0961">Cell wall biogenesis/degradation</keyword>
<dbReference type="AlphaFoldDB" id="A0A644VP24"/>
<keyword evidence="6" id="KW-0133">Cell shape</keyword>
<dbReference type="GO" id="GO:0071555">
    <property type="term" value="P:cell wall organization"/>
    <property type="evidence" value="ECO:0007669"/>
    <property type="project" value="UniProtKB-KW"/>
</dbReference>
<evidence type="ECO:0000256" key="3">
    <source>
        <dbReference type="ARBA" id="ARBA00022676"/>
    </source>
</evidence>
<keyword evidence="5" id="KW-0378">Hydrolase</keyword>
<dbReference type="Pfam" id="PF01471">
    <property type="entry name" value="PG_binding_1"/>
    <property type="match status" value="1"/>
</dbReference>
<evidence type="ECO:0000256" key="7">
    <source>
        <dbReference type="ARBA" id="ARBA00022984"/>
    </source>
</evidence>
<dbReference type="SUPFAM" id="SSF141523">
    <property type="entry name" value="L,D-transpeptidase catalytic domain-like"/>
    <property type="match status" value="1"/>
</dbReference>
<evidence type="ECO:0000259" key="9">
    <source>
        <dbReference type="PROSITE" id="PS52029"/>
    </source>
</evidence>
<dbReference type="GO" id="GO:0018104">
    <property type="term" value="P:peptidoglycan-protein cross-linking"/>
    <property type="evidence" value="ECO:0007669"/>
    <property type="project" value="TreeGrafter"/>
</dbReference>
<dbReference type="CDD" id="cd16913">
    <property type="entry name" value="YkuD_like"/>
    <property type="match status" value="1"/>
</dbReference>
<evidence type="ECO:0000256" key="1">
    <source>
        <dbReference type="ARBA" id="ARBA00004752"/>
    </source>
</evidence>
<dbReference type="InterPro" id="IPR036366">
    <property type="entry name" value="PGBDSf"/>
</dbReference>
<sequence length="198" mass="22185">MKDQNTSDYAVLIYIPEKRLYLFKDDICIKNYPIASGKAGWPSPIGQWKIVQKGGWGEGFGGYWLGLNVTWGNYGIHGTLQEYSIGRAASHGCIRMLNEDVKELYKIIPIGTPVIINGGPYGPFGTGFRVLNPGDRGADVLAVQKRLKGLGYYKGKLSGIYEDDLKKALNNFQKDKQITVKHTITKKDYHTMGLFEFE</sequence>
<comment type="caution">
    <text evidence="10">The sequence shown here is derived from an EMBL/GenBank/DDBJ whole genome shotgun (WGS) entry which is preliminary data.</text>
</comment>
<protein>
    <recommendedName>
        <fullName evidence="9">L,D-TPase catalytic domain-containing protein</fullName>
    </recommendedName>
</protein>
<evidence type="ECO:0000256" key="4">
    <source>
        <dbReference type="ARBA" id="ARBA00022679"/>
    </source>
</evidence>
<name>A0A644VP24_9ZZZZ</name>
<dbReference type="Gene3D" id="2.40.440.10">
    <property type="entry name" value="L,D-transpeptidase catalytic domain-like"/>
    <property type="match status" value="1"/>
</dbReference>
<dbReference type="InterPro" id="IPR005490">
    <property type="entry name" value="LD_TPept_cat_dom"/>
</dbReference>
<dbReference type="Pfam" id="PF03734">
    <property type="entry name" value="YkuD"/>
    <property type="match status" value="1"/>
</dbReference>
<dbReference type="GO" id="GO:0016757">
    <property type="term" value="F:glycosyltransferase activity"/>
    <property type="evidence" value="ECO:0007669"/>
    <property type="project" value="UniProtKB-KW"/>
</dbReference>
<dbReference type="PROSITE" id="PS52029">
    <property type="entry name" value="LD_TPASE"/>
    <property type="match status" value="1"/>
</dbReference>
<dbReference type="InterPro" id="IPR036365">
    <property type="entry name" value="PGBD-like_sf"/>
</dbReference>
<dbReference type="GO" id="GO:0071972">
    <property type="term" value="F:peptidoglycan L,D-transpeptidase activity"/>
    <property type="evidence" value="ECO:0007669"/>
    <property type="project" value="TreeGrafter"/>
</dbReference>
<dbReference type="InterPro" id="IPR050979">
    <property type="entry name" value="LD-transpeptidase"/>
</dbReference>
<dbReference type="EMBL" id="VSSQ01000382">
    <property type="protein sequence ID" value="MPL93164.1"/>
    <property type="molecule type" value="Genomic_DNA"/>
</dbReference>
<comment type="similarity">
    <text evidence="2">Belongs to the YkuD family.</text>
</comment>
<evidence type="ECO:0000256" key="6">
    <source>
        <dbReference type="ARBA" id="ARBA00022960"/>
    </source>
</evidence>
<dbReference type="InterPro" id="IPR038063">
    <property type="entry name" value="Transpep_catalytic_dom"/>
</dbReference>
<evidence type="ECO:0000256" key="2">
    <source>
        <dbReference type="ARBA" id="ARBA00005992"/>
    </source>
</evidence>
<evidence type="ECO:0000256" key="5">
    <source>
        <dbReference type="ARBA" id="ARBA00022801"/>
    </source>
</evidence>
<keyword evidence="7" id="KW-0573">Peptidoglycan synthesis</keyword>
<gene>
    <name evidence="10" type="ORF">SDC9_39290</name>
</gene>
<proteinExistence type="inferred from homology"/>